<sequence length="204" mass="23297">MKNIILILIFLVFSSCEKKEKRDESSILKSKNINEIVAAVIAQDSLPVSKNNASSRMFCVDLTKINIYIPEKSDNPNLPPPPSFNGISINQLLKSKVKEEIFFSTADSAFLISQNKEQNEFQIEEEIIKKINSTTSKEEKIKQEKGEKYDFYKITIPVFSKDMTKAYVELNHFCGSLCGEGRVLFLSKINGKWIIVANYQKWIS</sequence>
<comment type="caution">
    <text evidence="1">The sequence shown here is derived from an EMBL/GenBank/DDBJ whole genome shotgun (WGS) entry which is preliminary data.</text>
</comment>
<evidence type="ECO:0000313" key="1">
    <source>
        <dbReference type="EMBL" id="MFC0076498.1"/>
    </source>
</evidence>
<evidence type="ECO:0000313" key="2">
    <source>
        <dbReference type="Proteomes" id="UP001589734"/>
    </source>
</evidence>
<dbReference type="Proteomes" id="UP001589734">
    <property type="component" value="Unassembled WGS sequence"/>
</dbReference>
<keyword evidence="2" id="KW-1185">Reference proteome</keyword>
<accession>A0ABV6BNH3</accession>
<name>A0ABV6BNH3_9FLAO</name>
<dbReference type="PROSITE" id="PS51257">
    <property type="entry name" value="PROKAR_LIPOPROTEIN"/>
    <property type="match status" value="1"/>
</dbReference>
<proteinExistence type="predicted"/>
<gene>
    <name evidence="1" type="ORF">ACFFLS_05565</name>
</gene>
<reference evidence="1 2" key="1">
    <citation type="submission" date="2024-09" db="EMBL/GenBank/DDBJ databases">
        <authorList>
            <person name="Sun Q."/>
            <person name="Mori K."/>
        </authorList>
    </citation>
    <scope>NUCLEOTIDE SEQUENCE [LARGE SCALE GENOMIC DNA]</scope>
    <source>
        <strain evidence="1 2">CGMCC 1.12926</strain>
    </source>
</reference>
<protein>
    <submittedName>
        <fullName evidence="1">Uncharacterized protein</fullName>
    </submittedName>
</protein>
<dbReference type="EMBL" id="JBHLYW010000007">
    <property type="protein sequence ID" value="MFC0076498.1"/>
    <property type="molecule type" value="Genomic_DNA"/>
</dbReference>
<dbReference type="RefSeq" id="WP_379685534.1">
    <property type="nucleotide sequence ID" value="NZ_JBHLYW010000007.1"/>
</dbReference>
<organism evidence="1 2">
    <name type="scientific">Flavobacterium procerum</name>
    <dbReference type="NCBI Taxonomy" id="1455569"/>
    <lineage>
        <taxon>Bacteria</taxon>
        <taxon>Pseudomonadati</taxon>
        <taxon>Bacteroidota</taxon>
        <taxon>Flavobacteriia</taxon>
        <taxon>Flavobacteriales</taxon>
        <taxon>Flavobacteriaceae</taxon>
        <taxon>Flavobacterium</taxon>
    </lineage>
</organism>